<dbReference type="InterPro" id="IPR015943">
    <property type="entry name" value="WD40/YVTN_repeat-like_dom_sf"/>
</dbReference>
<keyword evidence="2" id="KW-0677">Repeat</keyword>
<sequence length="1034" mass="116268">MGRDRPQIQTRVPMLSHPNSPCHSAAVDDSPITGLDPLASRSRLSGRPGTNKRKQALRLLALLEELSELKEEAETEKRQDVYPMIEDDRTYSNTEGIEKFRAFDECISLLVLKLDSFANAVRQLASSAGLLNATNHLRGRLPRIQRLFQDNASGLFDIIPRVVDSTSPPNAHRRRSSGKRRNTGESMRQNPQSMEINAFPDELELLAKDLETFVHHLMDVPEFTDESVHTTHEAVNVSVIAFAKDLRYRASCLKEFEDRLAGKDPVISGHINELTEDLVSHAVCVRDALNAFIEVGVPAIRYSQQRMAANLQNLATVSLVFSIASAINAQLAYHWRAAMYRSPKCYVPWWVSIWIVSTPLFFLVVSSAAFSIGLCVFTYSSGQSPAVRALVTYFTVATSSGLLFVGIWFAFERWTFKATNGSRWLLDILEERAHKLWNSTITETIKPITSVTSSFRSLTNKVAQLLSRIRTQIHSPMDDGTSSSIVRARLSDTEAQPGHDYTTYSESDSPLVMPIINMDNSDGPRSNHYLEKRGILDSNKAEGIGEARVMFHGTKISNTNTSRPLGPPSINIHTPNARFKAVVKRVINMLKITPHPWPGHWANFSPPIDLMPSSSRDPMQNRLIPQRIRTYVPMLRTLHPAQLLNEHLGLVKHLQFSPTGQFLATCSWDRTALIWKVGPGPVMEVELMHALVRDDQIGGLVNQVAWSPSGDQLLTKQRRCIRLWIPKTRVCWRTVHRERDVQTITWMPHTGSTFISVEWNTGPSQRDLHTCQLENIKGSNLVVIHVGNIEPVVITYYLERLQVWDVKVMPDEERVVCVATLLQSRTNDQPINSRYEKRILIYNLRTREVESQVPLLQDVRDIALTALGNYALVSYENKAPPQTWRINEISEQAEDGSEIKKCQLTISQTYVTKNPVDFAGPSFFGGPKDTLVIAASRAGEIYIWERSSAILLHTLTTPSSKELTSLAWNRKSPNQFMLAAAARDGTIRLWRTKTSQPSTLLPPEETESAGPSPAVSNIFPGSFSFNHVRFQPDS</sequence>
<gene>
    <name evidence="6" type="ORF">RSOLAG22IIIB_11111</name>
</gene>
<evidence type="ECO:0000256" key="2">
    <source>
        <dbReference type="ARBA" id="ARBA00022737"/>
    </source>
</evidence>
<feature type="region of interest" description="Disordered" evidence="5">
    <location>
        <begin position="1"/>
        <end position="51"/>
    </location>
</feature>
<evidence type="ECO:0000256" key="1">
    <source>
        <dbReference type="ARBA" id="ARBA00022574"/>
    </source>
</evidence>
<keyword evidence="1 3" id="KW-0853">WD repeat</keyword>
<dbReference type="InterPro" id="IPR051350">
    <property type="entry name" value="WD_repeat-ST_regulator"/>
</dbReference>
<feature type="compositionally biased region" description="Basic residues" evidence="5">
    <location>
        <begin position="171"/>
        <end position="181"/>
    </location>
</feature>
<evidence type="ECO:0000313" key="7">
    <source>
        <dbReference type="Proteomes" id="UP000044841"/>
    </source>
</evidence>
<dbReference type="InterPro" id="IPR001680">
    <property type="entry name" value="WD40_rpt"/>
</dbReference>
<dbReference type="PROSITE" id="PS50082">
    <property type="entry name" value="WD_REPEATS_2"/>
    <property type="match status" value="2"/>
</dbReference>
<dbReference type="AlphaFoldDB" id="A0A0K6G6P3"/>
<dbReference type="Proteomes" id="UP000044841">
    <property type="component" value="Unassembled WGS sequence"/>
</dbReference>
<evidence type="ECO:0000256" key="5">
    <source>
        <dbReference type="SAM" id="MobiDB-lite"/>
    </source>
</evidence>
<dbReference type="GO" id="GO:0043161">
    <property type="term" value="P:proteasome-mediated ubiquitin-dependent protein catabolic process"/>
    <property type="evidence" value="ECO:0007669"/>
    <property type="project" value="TreeGrafter"/>
</dbReference>
<dbReference type="EMBL" id="CYGV01001429">
    <property type="protein sequence ID" value="CUA74292.1"/>
    <property type="molecule type" value="Genomic_DNA"/>
</dbReference>
<evidence type="ECO:0000256" key="3">
    <source>
        <dbReference type="PROSITE-ProRule" id="PRU00221"/>
    </source>
</evidence>
<feature type="repeat" description="WD" evidence="3">
    <location>
        <begin position="644"/>
        <end position="685"/>
    </location>
</feature>
<feature type="region of interest" description="Disordered" evidence="5">
    <location>
        <begin position="166"/>
        <end position="191"/>
    </location>
</feature>
<evidence type="ECO:0000256" key="4">
    <source>
        <dbReference type="SAM" id="Coils"/>
    </source>
</evidence>
<feature type="region of interest" description="Disordered" evidence="5">
    <location>
        <begin position="994"/>
        <end position="1013"/>
    </location>
</feature>
<dbReference type="SUPFAM" id="SSF50978">
    <property type="entry name" value="WD40 repeat-like"/>
    <property type="match status" value="1"/>
</dbReference>
<keyword evidence="4" id="KW-0175">Coiled coil</keyword>
<proteinExistence type="predicted"/>
<dbReference type="PANTHER" id="PTHR22838">
    <property type="entry name" value="WD REPEAT PROTEIN 26-RELATED"/>
    <property type="match status" value="1"/>
</dbReference>
<name>A0A0K6G6P3_9AGAM</name>
<dbReference type="PANTHER" id="PTHR22838:SF0">
    <property type="entry name" value="WD REPEAT-CONTAINING PROTEIN 26"/>
    <property type="match status" value="1"/>
</dbReference>
<feature type="repeat" description="WD" evidence="3">
    <location>
        <begin position="972"/>
        <end position="1000"/>
    </location>
</feature>
<evidence type="ECO:0000313" key="6">
    <source>
        <dbReference type="EMBL" id="CUA74292.1"/>
    </source>
</evidence>
<dbReference type="GO" id="GO:0034657">
    <property type="term" value="C:GID complex"/>
    <property type="evidence" value="ECO:0007669"/>
    <property type="project" value="TreeGrafter"/>
</dbReference>
<dbReference type="SMART" id="SM00320">
    <property type="entry name" value="WD40"/>
    <property type="match status" value="2"/>
</dbReference>
<accession>A0A0K6G6P3</accession>
<feature type="coiled-coil region" evidence="4">
    <location>
        <begin position="52"/>
        <end position="79"/>
    </location>
</feature>
<reference evidence="6 7" key="1">
    <citation type="submission" date="2015-07" db="EMBL/GenBank/DDBJ databases">
        <authorList>
            <person name="Noorani M."/>
        </authorList>
    </citation>
    <scope>NUCLEOTIDE SEQUENCE [LARGE SCALE GENOMIC DNA]</scope>
    <source>
        <strain evidence="6">BBA 69670</strain>
    </source>
</reference>
<dbReference type="Gene3D" id="2.130.10.10">
    <property type="entry name" value="YVTN repeat-like/Quinoprotein amine dehydrogenase"/>
    <property type="match status" value="2"/>
</dbReference>
<protein>
    <submittedName>
        <fullName evidence="6">Major capsid protein</fullName>
    </submittedName>
</protein>
<keyword evidence="7" id="KW-1185">Reference proteome</keyword>
<dbReference type="Pfam" id="PF00400">
    <property type="entry name" value="WD40"/>
    <property type="match status" value="2"/>
</dbReference>
<dbReference type="PROSITE" id="PS50294">
    <property type="entry name" value="WD_REPEATS_REGION"/>
    <property type="match status" value="1"/>
</dbReference>
<organism evidence="6 7">
    <name type="scientific">Rhizoctonia solani</name>
    <dbReference type="NCBI Taxonomy" id="456999"/>
    <lineage>
        <taxon>Eukaryota</taxon>
        <taxon>Fungi</taxon>
        <taxon>Dikarya</taxon>
        <taxon>Basidiomycota</taxon>
        <taxon>Agaricomycotina</taxon>
        <taxon>Agaricomycetes</taxon>
        <taxon>Cantharellales</taxon>
        <taxon>Ceratobasidiaceae</taxon>
        <taxon>Rhizoctonia</taxon>
    </lineage>
</organism>
<dbReference type="InterPro" id="IPR036322">
    <property type="entry name" value="WD40_repeat_dom_sf"/>
</dbReference>